<dbReference type="AlphaFoldDB" id="A0AAW1IQK9"/>
<dbReference type="SUPFAM" id="SSF56112">
    <property type="entry name" value="Protein kinase-like (PK-like)"/>
    <property type="match status" value="1"/>
</dbReference>
<comment type="caution">
    <text evidence="1">The sequence shown here is derived from an EMBL/GenBank/DDBJ whole genome shotgun (WGS) entry which is preliminary data.</text>
</comment>
<accession>A0AAW1IQK9</accession>
<dbReference type="Proteomes" id="UP001443914">
    <property type="component" value="Unassembled WGS sequence"/>
</dbReference>
<dbReference type="InterPro" id="IPR011009">
    <property type="entry name" value="Kinase-like_dom_sf"/>
</dbReference>
<protein>
    <submittedName>
        <fullName evidence="1">Uncharacterized protein</fullName>
    </submittedName>
</protein>
<proteinExistence type="predicted"/>
<reference evidence="1" key="1">
    <citation type="submission" date="2024-03" db="EMBL/GenBank/DDBJ databases">
        <title>WGS assembly of Saponaria officinalis var. Norfolk2.</title>
        <authorList>
            <person name="Jenkins J."/>
            <person name="Shu S."/>
            <person name="Grimwood J."/>
            <person name="Barry K."/>
            <person name="Goodstein D."/>
            <person name="Schmutz J."/>
            <person name="Leebens-Mack J."/>
            <person name="Osbourn A."/>
        </authorList>
    </citation>
    <scope>NUCLEOTIDE SEQUENCE [LARGE SCALE GENOMIC DNA]</scope>
    <source>
        <strain evidence="1">JIC</strain>
    </source>
</reference>
<dbReference type="EMBL" id="JBDFQZ010000009">
    <property type="protein sequence ID" value="KAK9691937.1"/>
    <property type="molecule type" value="Genomic_DNA"/>
</dbReference>
<keyword evidence="2" id="KW-1185">Reference proteome</keyword>
<sequence>MSGCMILPQSDVYAFGVLLMSLIRKRDMGVKLQKIIHKFVEEDYNNSKLSLAHESFVNHPSFDQYDGDRLSALSMQCLRLNYPMSRPTASDIVKQLSNLFLFTGSRLSADVDAEIGVDIDVDVEATRKPSRTKCTPIFEKLLCCASGKQKEEKQRETTRARIKKCSRKWIKKTKKRVTDELKLN</sequence>
<name>A0AAW1IQK9_SAPOF</name>
<evidence type="ECO:0000313" key="2">
    <source>
        <dbReference type="Proteomes" id="UP001443914"/>
    </source>
</evidence>
<dbReference type="Gene3D" id="1.10.510.10">
    <property type="entry name" value="Transferase(Phosphotransferase) domain 1"/>
    <property type="match status" value="1"/>
</dbReference>
<gene>
    <name evidence="1" type="ORF">RND81_09G230200</name>
</gene>
<evidence type="ECO:0000313" key="1">
    <source>
        <dbReference type="EMBL" id="KAK9691937.1"/>
    </source>
</evidence>
<organism evidence="1 2">
    <name type="scientific">Saponaria officinalis</name>
    <name type="common">Common soapwort</name>
    <name type="synonym">Lychnis saponaria</name>
    <dbReference type="NCBI Taxonomy" id="3572"/>
    <lineage>
        <taxon>Eukaryota</taxon>
        <taxon>Viridiplantae</taxon>
        <taxon>Streptophyta</taxon>
        <taxon>Embryophyta</taxon>
        <taxon>Tracheophyta</taxon>
        <taxon>Spermatophyta</taxon>
        <taxon>Magnoliopsida</taxon>
        <taxon>eudicotyledons</taxon>
        <taxon>Gunneridae</taxon>
        <taxon>Pentapetalae</taxon>
        <taxon>Caryophyllales</taxon>
        <taxon>Caryophyllaceae</taxon>
        <taxon>Caryophylleae</taxon>
        <taxon>Saponaria</taxon>
    </lineage>
</organism>